<organism evidence="2 3">
    <name type="scientific">Halosolutus amylolyticus</name>
    <dbReference type="NCBI Taxonomy" id="2932267"/>
    <lineage>
        <taxon>Archaea</taxon>
        <taxon>Methanobacteriati</taxon>
        <taxon>Methanobacteriota</taxon>
        <taxon>Stenosarchaea group</taxon>
        <taxon>Halobacteria</taxon>
        <taxon>Halobacteriales</taxon>
        <taxon>Natrialbaceae</taxon>
        <taxon>Halosolutus</taxon>
    </lineage>
</organism>
<dbReference type="Proteomes" id="UP001595898">
    <property type="component" value="Unassembled WGS sequence"/>
</dbReference>
<accession>A0ABD5PTL1</accession>
<dbReference type="InterPro" id="IPR036188">
    <property type="entry name" value="FAD/NAD-bd_sf"/>
</dbReference>
<dbReference type="EMBL" id="JBHSFA010000009">
    <property type="protein sequence ID" value="MFC4543773.1"/>
    <property type="molecule type" value="Genomic_DNA"/>
</dbReference>
<keyword evidence="3" id="KW-1185">Reference proteome</keyword>
<dbReference type="SUPFAM" id="SSF51905">
    <property type="entry name" value="FAD/NAD(P)-binding domain"/>
    <property type="match status" value="1"/>
</dbReference>
<evidence type="ECO:0000313" key="2">
    <source>
        <dbReference type="EMBL" id="MFC4543773.1"/>
    </source>
</evidence>
<protein>
    <submittedName>
        <fullName evidence="2">FAD-dependent oxidoreductase</fullName>
    </submittedName>
</protein>
<dbReference type="Pfam" id="PF01494">
    <property type="entry name" value="FAD_binding_3"/>
    <property type="match status" value="1"/>
</dbReference>
<dbReference type="Gene3D" id="3.50.50.60">
    <property type="entry name" value="FAD/NAD(P)-binding domain"/>
    <property type="match status" value="1"/>
</dbReference>
<dbReference type="PANTHER" id="PTHR43422:SF3">
    <property type="entry name" value="THIAMINE THIAZOLE SYNTHASE"/>
    <property type="match status" value="1"/>
</dbReference>
<dbReference type="AlphaFoldDB" id="A0ABD5PTL1"/>
<name>A0ABD5PTL1_9EURY</name>
<evidence type="ECO:0000259" key="1">
    <source>
        <dbReference type="Pfam" id="PF01494"/>
    </source>
</evidence>
<feature type="domain" description="FAD-binding" evidence="1">
    <location>
        <begin position="20"/>
        <end position="355"/>
    </location>
</feature>
<evidence type="ECO:0000313" key="3">
    <source>
        <dbReference type="Proteomes" id="UP001595898"/>
    </source>
</evidence>
<reference evidence="2 3" key="1">
    <citation type="journal article" date="2019" name="Int. J. Syst. Evol. Microbiol.">
        <title>The Global Catalogue of Microorganisms (GCM) 10K type strain sequencing project: providing services to taxonomists for standard genome sequencing and annotation.</title>
        <authorList>
            <consortium name="The Broad Institute Genomics Platform"/>
            <consortium name="The Broad Institute Genome Sequencing Center for Infectious Disease"/>
            <person name="Wu L."/>
            <person name="Ma J."/>
        </authorList>
    </citation>
    <scope>NUCLEOTIDE SEQUENCE [LARGE SCALE GENOMIC DNA]</scope>
    <source>
        <strain evidence="2 3">WLHS5</strain>
    </source>
</reference>
<comment type="caution">
    <text evidence="2">The sequence shown here is derived from an EMBL/GenBank/DDBJ whole genome shotgun (WGS) entry which is preliminary data.</text>
</comment>
<dbReference type="RefSeq" id="WP_250138458.1">
    <property type="nucleotide sequence ID" value="NZ_JALIQP010000001.1"/>
</dbReference>
<sequence length="467" mass="51352">MTLATVPRYDDRLSRVGRRAVVVGAGMAGLVAARVLSDAFDTVTIVDKDPLPDEPVARRGVPQGRQPHLLWEAGRATLDDLFPGYSEELLAAGGVSIDGQRDLRQYSQGGFLASGTTPFRLYLATRPLYEQVVRRRVSRLEGVHVRSRCRCLGYVTDDAATAVQGVTIRNRDGEREDLAADLVVDATGHTSRTPTWLERHGYAPPPIDEVRIDLVYSTIAIERPPNDRRTIGVLAEAPRTRGGAAMPVEGDRWLVNLHGLHGDRPPTDPAAFTAFAASLPTPELTALIEEYPWLSEDVDRYPFPASRRYRYEDLDRLPEGLVVTGDAIASYNPIYGQGMSVAILEGLALHHALAEGGREDLARRFFRRAAAIVDVAWAMAIGADFGFPQTQGRKPRGTAVLNWYLKRLFRTAQTDGTVTDAFVRVLMMEEPPSTLLRPGVAWRVLGPSGSVGKPLRERITGRSDVDE</sequence>
<dbReference type="InterPro" id="IPR002938">
    <property type="entry name" value="FAD-bd"/>
</dbReference>
<gene>
    <name evidence="2" type="ORF">ACFO5R_17740</name>
</gene>
<dbReference type="PANTHER" id="PTHR43422">
    <property type="entry name" value="THIAMINE THIAZOLE SYNTHASE"/>
    <property type="match status" value="1"/>
</dbReference>
<proteinExistence type="predicted"/>
<dbReference type="PRINTS" id="PR00420">
    <property type="entry name" value="RNGMNOXGNASE"/>
</dbReference>